<feature type="non-terminal residue" evidence="2">
    <location>
        <position position="1"/>
    </location>
</feature>
<organism evidence="2">
    <name type="scientific">uncultured Thermomicrobiales bacterium</name>
    <dbReference type="NCBI Taxonomy" id="1645740"/>
    <lineage>
        <taxon>Bacteria</taxon>
        <taxon>Pseudomonadati</taxon>
        <taxon>Thermomicrobiota</taxon>
        <taxon>Thermomicrobia</taxon>
        <taxon>Thermomicrobiales</taxon>
        <taxon>environmental samples</taxon>
    </lineage>
</organism>
<accession>A0A6J4TVW4</accession>
<protein>
    <submittedName>
        <fullName evidence="2">Pyruvate kinase</fullName>
        <ecNumber evidence="2">2.7.1.40</ecNumber>
    </submittedName>
</protein>
<dbReference type="GO" id="GO:0016301">
    <property type="term" value="F:kinase activity"/>
    <property type="evidence" value="ECO:0007669"/>
    <property type="project" value="UniProtKB-KW"/>
</dbReference>
<feature type="region of interest" description="Disordered" evidence="1">
    <location>
        <begin position="1"/>
        <end position="483"/>
    </location>
</feature>
<feature type="compositionally biased region" description="Basic residues" evidence="1">
    <location>
        <begin position="360"/>
        <end position="372"/>
    </location>
</feature>
<feature type="compositionally biased region" description="Basic and acidic residues" evidence="1">
    <location>
        <begin position="93"/>
        <end position="117"/>
    </location>
</feature>
<feature type="compositionally biased region" description="Basic and acidic residues" evidence="1">
    <location>
        <begin position="124"/>
        <end position="142"/>
    </location>
</feature>
<feature type="compositionally biased region" description="Gly residues" evidence="1">
    <location>
        <begin position="422"/>
        <end position="433"/>
    </location>
</feature>
<evidence type="ECO:0000256" key="1">
    <source>
        <dbReference type="SAM" id="MobiDB-lite"/>
    </source>
</evidence>
<dbReference type="GO" id="GO:0004743">
    <property type="term" value="F:pyruvate kinase activity"/>
    <property type="evidence" value="ECO:0007669"/>
    <property type="project" value="UniProtKB-EC"/>
</dbReference>
<dbReference type="AlphaFoldDB" id="A0A6J4TVW4"/>
<gene>
    <name evidence="2" type="ORF">AVDCRST_MAG59-90</name>
</gene>
<dbReference type="EC" id="2.7.1.40" evidence="2"/>
<feature type="compositionally biased region" description="Basic residues" evidence="1">
    <location>
        <begin position="231"/>
        <end position="241"/>
    </location>
</feature>
<keyword evidence="2" id="KW-0418">Kinase</keyword>
<keyword evidence="2" id="KW-0808">Transferase</keyword>
<feature type="compositionally biased region" description="Basic residues" evidence="1">
    <location>
        <begin position="403"/>
        <end position="413"/>
    </location>
</feature>
<proteinExistence type="predicted"/>
<feature type="compositionally biased region" description="Basic and acidic residues" evidence="1">
    <location>
        <begin position="456"/>
        <end position="469"/>
    </location>
</feature>
<dbReference type="EMBL" id="CADCWF010000005">
    <property type="protein sequence ID" value="CAA9533908.1"/>
    <property type="molecule type" value="Genomic_DNA"/>
</dbReference>
<name>A0A6J4TVW4_9BACT</name>
<feature type="compositionally biased region" description="Basic and acidic residues" evidence="1">
    <location>
        <begin position="250"/>
        <end position="268"/>
    </location>
</feature>
<feature type="compositionally biased region" description="Basic residues" evidence="1">
    <location>
        <begin position="177"/>
        <end position="203"/>
    </location>
</feature>
<feature type="compositionally biased region" description="Basic and acidic residues" evidence="1">
    <location>
        <begin position="213"/>
        <end position="224"/>
    </location>
</feature>
<feature type="non-terminal residue" evidence="2">
    <location>
        <position position="483"/>
    </location>
</feature>
<feature type="compositionally biased region" description="Gly residues" evidence="1">
    <location>
        <begin position="334"/>
        <end position="343"/>
    </location>
</feature>
<feature type="compositionally biased region" description="Basic and acidic residues" evidence="1">
    <location>
        <begin position="24"/>
        <end position="40"/>
    </location>
</feature>
<feature type="compositionally biased region" description="Basic and acidic residues" evidence="1">
    <location>
        <begin position="276"/>
        <end position="300"/>
    </location>
</feature>
<evidence type="ECO:0000313" key="2">
    <source>
        <dbReference type="EMBL" id="CAA9533908.1"/>
    </source>
</evidence>
<keyword evidence="2" id="KW-0670">Pyruvate</keyword>
<sequence length="483" mass="52268">GRLRRAPGQDRGDAGAGLLGAGDAARDDGGRPRRLPDQHRPRLPGRPRQADRGGPRRRRRGRQDGADPAGSARTQDPDRAARGRQGAGRPRHHDGDRQPAGADHRDPDRDRLPDPLRRGQTRLPDSHLGRPDRAAGRRDPGRGRHRQRRPGRPPAEPPGRHPAGGPDQGRLADRCRPGRPRVRRQVRGRFPRPLVRHRRHRRPPGAAGRQLAGRHDAGADRQDRAAGGAAQHRRDRRRHRRPDGGPGRPRGPDGGREGAPRPEADHPGRQRAGGAGDHRDPDAGVDDHPASRHPGRDERRRQRGMGRHRRRDALGRDGGRRLPGRGGGDDGPDHPGGGEGGAGADRRLLPAAAGPDRDQRRPRRRDRPRRPRALGDGPGRAPRGLHPDRHLGPPGRQVPAPAAHHRGRRRRGRGPAAEPELGGAGDGGAAGGRPGPPVPGGRSADRRAGVGRVGRLRPDRRLAADDPRLRPHQHAPRAAVGDV</sequence>
<feature type="compositionally biased region" description="Basic residues" evidence="1">
    <location>
        <begin position="301"/>
        <end position="311"/>
    </location>
</feature>
<reference evidence="2" key="1">
    <citation type="submission" date="2020-02" db="EMBL/GenBank/DDBJ databases">
        <authorList>
            <person name="Meier V. D."/>
        </authorList>
    </citation>
    <scope>NUCLEOTIDE SEQUENCE</scope>
    <source>
        <strain evidence="2">AVDCRST_MAG59</strain>
    </source>
</reference>